<gene>
    <name evidence="3" type="ORF">SAMN04515674_102390</name>
</gene>
<evidence type="ECO:0000313" key="4">
    <source>
        <dbReference type="Proteomes" id="UP000199306"/>
    </source>
</evidence>
<keyword evidence="1" id="KW-0732">Signal</keyword>
<evidence type="ECO:0000256" key="1">
    <source>
        <dbReference type="SAM" id="SignalP"/>
    </source>
</evidence>
<protein>
    <recommendedName>
        <fullName evidence="2">3-keto-alpha-glucoside-1,2-lyase/3-keto-2-hydroxy-glucal hydratase domain-containing protein</fullName>
    </recommendedName>
</protein>
<dbReference type="GO" id="GO:0016787">
    <property type="term" value="F:hydrolase activity"/>
    <property type="evidence" value="ECO:0007669"/>
    <property type="project" value="InterPro"/>
</dbReference>
<reference evidence="3 4" key="1">
    <citation type="submission" date="2016-10" db="EMBL/GenBank/DDBJ databases">
        <authorList>
            <person name="de Groot N.N."/>
        </authorList>
    </citation>
    <scope>NUCLEOTIDE SEQUENCE [LARGE SCALE GENOMIC DNA]</scope>
    <source>
        <strain evidence="4">E92,LMG 26720,CCM 7988</strain>
    </source>
</reference>
<dbReference type="EMBL" id="FOXH01000002">
    <property type="protein sequence ID" value="SFP31441.1"/>
    <property type="molecule type" value="Genomic_DNA"/>
</dbReference>
<feature type="chain" id="PRO_5011716798" description="3-keto-alpha-glucoside-1,2-lyase/3-keto-2-hydroxy-glucal hydratase domain-containing protein" evidence="1">
    <location>
        <begin position="19"/>
        <end position="235"/>
    </location>
</feature>
<accession>A0A1I5PD48</accession>
<proteinExistence type="predicted"/>
<dbReference type="AlphaFoldDB" id="A0A1I5PD48"/>
<feature type="signal peptide" evidence="1">
    <location>
        <begin position="1"/>
        <end position="18"/>
    </location>
</feature>
<dbReference type="Proteomes" id="UP000199306">
    <property type="component" value="Unassembled WGS sequence"/>
</dbReference>
<dbReference type="InterPro" id="IPR010496">
    <property type="entry name" value="AL/BT2_dom"/>
</dbReference>
<name>A0A1I5PD48_9BACT</name>
<evidence type="ECO:0000259" key="2">
    <source>
        <dbReference type="Pfam" id="PF06439"/>
    </source>
</evidence>
<evidence type="ECO:0000313" key="3">
    <source>
        <dbReference type="EMBL" id="SFP31441.1"/>
    </source>
</evidence>
<dbReference type="STRING" id="1079859.SAMN04515674_102390"/>
<keyword evidence="4" id="KW-1185">Reference proteome</keyword>
<dbReference type="OrthoDB" id="9806233at2"/>
<dbReference type="RefSeq" id="WP_092013135.1">
    <property type="nucleotide sequence ID" value="NZ_FOXH01000002.1"/>
</dbReference>
<organism evidence="3 4">
    <name type="scientific">Pseudarcicella hirudinis</name>
    <dbReference type="NCBI Taxonomy" id="1079859"/>
    <lineage>
        <taxon>Bacteria</taxon>
        <taxon>Pseudomonadati</taxon>
        <taxon>Bacteroidota</taxon>
        <taxon>Cytophagia</taxon>
        <taxon>Cytophagales</taxon>
        <taxon>Flectobacillaceae</taxon>
        <taxon>Pseudarcicella</taxon>
    </lineage>
</organism>
<feature type="domain" description="3-keto-alpha-glucoside-1,2-lyase/3-keto-2-hydroxy-glucal hydratase" evidence="2">
    <location>
        <begin position="32"/>
        <end position="233"/>
    </location>
</feature>
<dbReference type="Pfam" id="PF06439">
    <property type="entry name" value="3keto-disac_hyd"/>
    <property type="match status" value="1"/>
</dbReference>
<sequence>MKKYLLAPMLLVSVCAFAQKPNTLTKEEKKQGWKLLFDGKTISQWRTFNKKELGAAWKINDDAIMLDDTQKGSGGDIITKEVYENFEFTCDWKISPGGNSGIIFDSQEDDAQKHPYSWNTGPEFQVLDNEGHKDGQIDKHRAGNLYDLIKYTPENVKPVGEWNTAKIYQKNGFVKLTFNGRDVIAYKIGSEEFKKLIAASKFKNMENWGSYTKGHIALQDHGNKVWFRNIKIRQL</sequence>
<dbReference type="Gene3D" id="2.60.120.560">
    <property type="entry name" value="Exo-inulinase, domain 1"/>
    <property type="match status" value="1"/>
</dbReference>